<evidence type="ECO:0000256" key="4">
    <source>
        <dbReference type="ARBA" id="ARBA00022722"/>
    </source>
</evidence>
<keyword evidence="6 9" id="KW-0255">Endonuclease</keyword>
<dbReference type="InterPro" id="IPR001352">
    <property type="entry name" value="RNase_HII/HIII"/>
</dbReference>
<evidence type="ECO:0000256" key="6">
    <source>
        <dbReference type="ARBA" id="ARBA00022759"/>
    </source>
</evidence>
<dbReference type="SUPFAM" id="SSF53098">
    <property type="entry name" value="Ribonuclease H-like"/>
    <property type="match status" value="1"/>
</dbReference>
<accession>A0ABQ9GU59</accession>
<evidence type="ECO:0000256" key="7">
    <source>
        <dbReference type="ARBA" id="ARBA00022801"/>
    </source>
</evidence>
<evidence type="ECO:0000256" key="1">
    <source>
        <dbReference type="ARBA" id="ARBA00000077"/>
    </source>
</evidence>
<feature type="binding site" evidence="9">
    <location>
        <position position="233"/>
    </location>
    <ligand>
        <name>a divalent metal cation</name>
        <dbReference type="ChEBI" id="CHEBI:60240"/>
    </ligand>
</feature>
<gene>
    <name evidence="12" type="ORF">PR048_023436</name>
</gene>
<dbReference type="EC" id="3.1.26.4" evidence="10"/>
<dbReference type="Gene3D" id="1.10.10.460">
    <property type="entry name" value="Ribonuclease hii. Domain 2"/>
    <property type="match status" value="1"/>
</dbReference>
<comment type="cofactor">
    <cofactor evidence="2">
        <name>Mg(2+)</name>
        <dbReference type="ChEBI" id="CHEBI:18420"/>
    </cofactor>
</comment>
<dbReference type="Proteomes" id="UP001159363">
    <property type="component" value="Chromosome 8"/>
</dbReference>
<protein>
    <recommendedName>
        <fullName evidence="10">Ribonuclease</fullName>
        <ecNumber evidence="10">3.1.26.4</ecNumber>
    </recommendedName>
</protein>
<evidence type="ECO:0000313" key="13">
    <source>
        <dbReference type="Proteomes" id="UP001159363"/>
    </source>
</evidence>
<proteinExistence type="inferred from homology"/>
<dbReference type="CDD" id="cd07181">
    <property type="entry name" value="RNase_HII_eukaryota_like"/>
    <property type="match status" value="1"/>
</dbReference>
<feature type="binding site" evidence="9">
    <location>
        <position position="123"/>
    </location>
    <ligand>
        <name>a divalent metal cation</name>
        <dbReference type="ChEBI" id="CHEBI:60240"/>
    </ligand>
</feature>
<comment type="caution">
    <text evidence="12">The sequence shown here is derived from an EMBL/GenBank/DDBJ whole genome shotgun (WGS) entry which is preliminary data.</text>
</comment>
<dbReference type="Gene3D" id="3.30.420.10">
    <property type="entry name" value="Ribonuclease H-like superfamily/Ribonuclease H"/>
    <property type="match status" value="1"/>
</dbReference>
<comment type="similarity">
    <text evidence="3">Belongs to the RNase HII family. Eukaryotic subfamily.</text>
</comment>
<keyword evidence="13" id="KW-1185">Reference proteome</keyword>
<dbReference type="InterPro" id="IPR036397">
    <property type="entry name" value="RNaseH_sf"/>
</dbReference>
<dbReference type="InterPro" id="IPR004649">
    <property type="entry name" value="RNase_H2_suA"/>
</dbReference>
<evidence type="ECO:0000256" key="9">
    <source>
        <dbReference type="PROSITE-ProRule" id="PRU01319"/>
    </source>
</evidence>
<dbReference type="PROSITE" id="PS51975">
    <property type="entry name" value="RNASE_H_2"/>
    <property type="match status" value="1"/>
</dbReference>
<sequence>MDYKVPEVPDLLTRSAPLPYIYNCCLLWMHSMKESQSIKAGFEHVLIYLRIFVLMSAMYPRPKTVFLAIACGTHCRMDSGVCTVGSLAELSSEFCRRNNAESFTLQSPVPAACTTQQCVLGVDEAGRGPVLGPMVYGVCYCMVERASVLADVGCADSKSLTEEKREQIFEQLCSQTDSVGWVVEAIAPGTICNSMFRRQVQKCSLNQVAQDSTVGLIRHVLQAGVKLSAVYVDTVGPADKYQYLKNTLHFLQKMILEKKADVSFPVVSAASICAKVSRDRALQAWNFQEGLQLSSDAYGSGYPNDPVTKTFLTQSIDPVFGFPQLVRFSWSTAGRLLEDQATLVQWCDDETMKLTPTTTPKKLEQEFIKAVAKQYVRMARKHDIKSPHLYFQEFNLNSLSFAWSNLWKPLKTNMKMSGSRFEPKSS</sequence>
<dbReference type="PANTHER" id="PTHR10954">
    <property type="entry name" value="RIBONUCLEASE H2 SUBUNIT A"/>
    <property type="match status" value="1"/>
</dbReference>
<keyword evidence="4 9" id="KW-0540">Nuclease</keyword>
<dbReference type="NCBIfam" id="TIGR00729">
    <property type="entry name" value="ribonuclease HII"/>
    <property type="match status" value="1"/>
</dbReference>
<feature type="domain" description="RNase H type-2" evidence="11">
    <location>
        <begin position="117"/>
        <end position="342"/>
    </location>
</feature>
<evidence type="ECO:0000256" key="10">
    <source>
        <dbReference type="RuleBase" id="RU003515"/>
    </source>
</evidence>
<organism evidence="12 13">
    <name type="scientific">Dryococelus australis</name>
    <dbReference type="NCBI Taxonomy" id="614101"/>
    <lineage>
        <taxon>Eukaryota</taxon>
        <taxon>Metazoa</taxon>
        <taxon>Ecdysozoa</taxon>
        <taxon>Arthropoda</taxon>
        <taxon>Hexapoda</taxon>
        <taxon>Insecta</taxon>
        <taxon>Pterygota</taxon>
        <taxon>Neoptera</taxon>
        <taxon>Polyneoptera</taxon>
        <taxon>Phasmatodea</taxon>
        <taxon>Verophasmatodea</taxon>
        <taxon>Anareolatae</taxon>
        <taxon>Phasmatidae</taxon>
        <taxon>Eurycanthinae</taxon>
        <taxon>Dryococelus</taxon>
    </lineage>
</organism>
<dbReference type="InterPro" id="IPR012337">
    <property type="entry name" value="RNaseH-like_sf"/>
</dbReference>
<comment type="function">
    <text evidence="8">Catalytic subunit of RNase HII, an endonuclease that specifically degrades the RNA of RNA:DNA hybrids. Participates in DNA replication, possibly by mediating the removal of lagging-strand Okazaki fragment RNA primers during DNA replication. Mediates the excision of single ribonucleotides from DNA:RNA duplexes.</text>
</comment>
<evidence type="ECO:0000256" key="5">
    <source>
        <dbReference type="ARBA" id="ARBA00022723"/>
    </source>
</evidence>
<name>A0ABQ9GU59_9NEOP</name>
<evidence type="ECO:0000256" key="2">
    <source>
        <dbReference type="ARBA" id="ARBA00001946"/>
    </source>
</evidence>
<reference evidence="12 13" key="1">
    <citation type="submission" date="2023-02" db="EMBL/GenBank/DDBJ databases">
        <title>LHISI_Scaffold_Assembly.</title>
        <authorList>
            <person name="Stuart O.P."/>
            <person name="Cleave R."/>
            <person name="Magrath M.J.L."/>
            <person name="Mikheyev A.S."/>
        </authorList>
    </citation>
    <scope>NUCLEOTIDE SEQUENCE [LARGE SCALE GENOMIC DNA]</scope>
    <source>
        <strain evidence="12">Daus_M_001</strain>
        <tissue evidence="12">Leg muscle</tissue>
    </source>
</reference>
<keyword evidence="5 9" id="KW-0479">Metal-binding</keyword>
<comment type="cofactor">
    <cofactor evidence="9">
        <name>Mn(2+)</name>
        <dbReference type="ChEBI" id="CHEBI:29035"/>
    </cofactor>
    <cofactor evidence="9">
        <name>Mg(2+)</name>
        <dbReference type="ChEBI" id="CHEBI:18420"/>
    </cofactor>
    <text evidence="9">Manganese or magnesium. Binds 1 divalent metal ion per monomer in the absence of substrate. May bind a second metal ion after substrate binding.</text>
</comment>
<comment type="catalytic activity">
    <reaction evidence="1 9 10">
        <text>Endonucleolytic cleavage to 5'-phosphomonoester.</text>
        <dbReference type="EC" id="3.1.26.4"/>
    </reaction>
</comment>
<comment type="function">
    <text evidence="10">Endonuclease that specifically degrades the RNA of RNA-DNA hybrids.</text>
</comment>
<dbReference type="Pfam" id="PF01351">
    <property type="entry name" value="RNase_HII"/>
    <property type="match status" value="1"/>
</dbReference>
<evidence type="ECO:0000313" key="12">
    <source>
        <dbReference type="EMBL" id="KAJ8875541.1"/>
    </source>
</evidence>
<evidence type="ECO:0000256" key="3">
    <source>
        <dbReference type="ARBA" id="ARBA00007058"/>
    </source>
</evidence>
<dbReference type="PANTHER" id="PTHR10954:SF7">
    <property type="entry name" value="RIBONUCLEASE H2 SUBUNIT A"/>
    <property type="match status" value="1"/>
</dbReference>
<dbReference type="EMBL" id="JARBHB010000009">
    <property type="protein sequence ID" value="KAJ8875541.1"/>
    <property type="molecule type" value="Genomic_DNA"/>
</dbReference>
<dbReference type="InterPro" id="IPR024567">
    <property type="entry name" value="RNase_HII/HIII_dom"/>
</dbReference>
<keyword evidence="7 9" id="KW-0378">Hydrolase</keyword>
<dbReference type="InterPro" id="IPR023160">
    <property type="entry name" value="RNase_HII_hlx-loop-hlx_cap_dom"/>
</dbReference>
<evidence type="ECO:0000259" key="11">
    <source>
        <dbReference type="PROSITE" id="PS51975"/>
    </source>
</evidence>
<evidence type="ECO:0000256" key="8">
    <source>
        <dbReference type="ARBA" id="ARBA00024981"/>
    </source>
</evidence>
<feature type="binding site" evidence="9">
    <location>
        <position position="124"/>
    </location>
    <ligand>
        <name>a divalent metal cation</name>
        <dbReference type="ChEBI" id="CHEBI:60240"/>
    </ligand>
</feature>